<comment type="caution">
    <text evidence="1">The sequence shown here is derived from an EMBL/GenBank/DDBJ whole genome shotgun (WGS) entry which is preliminary data.</text>
</comment>
<proteinExistence type="predicted"/>
<reference evidence="2" key="1">
    <citation type="submission" date="2022-10" db="EMBL/GenBank/DDBJ databases">
        <title>Genome assembly of Pristionchus species.</title>
        <authorList>
            <person name="Yoshida K."/>
            <person name="Sommer R.J."/>
        </authorList>
    </citation>
    <scope>NUCLEOTIDE SEQUENCE [LARGE SCALE GENOMIC DNA]</scope>
    <source>
        <strain evidence="2">RS5460</strain>
    </source>
</reference>
<dbReference type="Proteomes" id="UP001328107">
    <property type="component" value="Unassembled WGS sequence"/>
</dbReference>
<sequence length="228" mass="24779">MNVSDFMKLDVATKDKKYTSQVRDHTAFVYGKACMSQRDCDTIKAHEADECLGDYTNKVPCYCTTDRCTGSGSGLSIILPIPAMSRSTLLVLATLIPLASSLQCLHNSTVTNAIYSNGMLVRAYASNYNLGVLECTSKLTRCVTFKAMDISFFNSLDVAQDKSIFVNLIKGNNGKVAGRSCMSQADTDKIKAEQAEDCKGRPSVNDCFCTTDECTGSSSIILCLMPMI</sequence>
<feature type="non-terminal residue" evidence="1">
    <location>
        <position position="228"/>
    </location>
</feature>
<evidence type="ECO:0000313" key="2">
    <source>
        <dbReference type="Proteomes" id="UP001328107"/>
    </source>
</evidence>
<name>A0AAN4Z524_9BILA</name>
<organism evidence="1 2">
    <name type="scientific">Pristionchus mayeri</name>
    <dbReference type="NCBI Taxonomy" id="1317129"/>
    <lineage>
        <taxon>Eukaryota</taxon>
        <taxon>Metazoa</taxon>
        <taxon>Ecdysozoa</taxon>
        <taxon>Nematoda</taxon>
        <taxon>Chromadorea</taxon>
        <taxon>Rhabditida</taxon>
        <taxon>Rhabditina</taxon>
        <taxon>Diplogasteromorpha</taxon>
        <taxon>Diplogasteroidea</taxon>
        <taxon>Neodiplogasteridae</taxon>
        <taxon>Pristionchus</taxon>
    </lineage>
</organism>
<gene>
    <name evidence="1" type="ORF">PMAYCL1PPCAC_04658</name>
</gene>
<protein>
    <submittedName>
        <fullName evidence="1">Uncharacterized protein</fullName>
    </submittedName>
</protein>
<dbReference type="EMBL" id="BTRK01000002">
    <property type="protein sequence ID" value="GMR34463.1"/>
    <property type="molecule type" value="Genomic_DNA"/>
</dbReference>
<evidence type="ECO:0000313" key="1">
    <source>
        <dbReference type="EMBL" id="GMR34463.1"/>
    </source>
</evidence>
<keyword evidence="2" id="KW-1185">Reference proteome</keyword>
<accession>A0AAN4Z524</accession>
<dbReference type="AlphaFoldDB" id="A0AAN4Z524"/>